<evidence type="ECO:0000256" key="6">
    <source>
        <dbReference type="ARBA" id="ARBA00037281"/>
    </source>
</evidence>
<name>A0ABU1FTN2_9MICC</name>
<dbReference type="SUPFAM" id="SSF53448">
    <property type="entry name" value="Nucleotide-diphospho-sugar transferases"/>
    <property type="match status" value="1"/>
</dbReference>
<evidence type="ECO:0000256" key="5">
    <source>
        <dbReference type="ARBA" id="ARBA00023136"/>
    </source>
</evidence>
<evidence type="ECO:0000256" key="3">
    <source>
        <dbReference type="ARBA" id="ARBA00022676"/>
    </source>
</evidence>
<evidence type="ECO:0000256" key="4">
    <source>
        <dbReference type="ARBA" id="ARBA00022679"/>
    </source>
</evidence>
<dbReference type="PANTHER" id="PTHR43646">
    <property type="entry name" value="GLYCOSYLTRANSFERASE"/>
    <property type="match status" value="1"/>
</dbReference>
<gene>
    <name evidence="11" type="ORF">RH857_05080</name>
</gene>
<evidence type="ECO:0000313" key="11">
    <source>
        <dbReference type="EMBL" id="MDR5711506.1"/>
    </source>
</evidence>
<evidence type="ECO:0000256" key="1">
    <source>
        <dbReference type="ARBA" id="ARBA00004236"/>
    </source>
</evidence>
<keyword evidence="3 11" id="KW-0328">Glycosyltransferase</keyword>
<dbReference type="RefSeq" id="WP_310536886.1">
    <property type="nucleotide sequence ID" value="NZ_BAAAOC010000091.1"/>
</dbReference>
<evidence type="ECO:0000313" key="12">
    <source>
        <dbReference type="Proteomes" id="UP001260872"/>
    </source>
</evidence>
<dbReference type="Proteomes" id="UP001260872">
    <property type="component" value="Unassembled WGS sequence"/>
</dbReference>
<evidence type="ECO:0000256" key="8">
    <source>
        <dbReference type="ARBA" id="ARBA00038120"/>
    </source>
</evidence>
<evidence type="ECO:0000259" key="10">
    <source>
        <dbReference type="Pfam" id="PF00535"/>
    </source>
</evidence>
<evidence type="ECO:0000256" key="2">
    <source>
        <dbReference type="ARBA" id="ARBA00022475"/>
    </source>
</evidence>
<keyword evidence="5" id="KW-0472">Membrane</keyword>
<evidence type="ECO:0000256" key="9">
    <source>
        <dbReference type="ARBA" id="ARBA00040345"/>
    </source>
</evidence>
<dbReference type="CDD" id="cd00761">
    <property type="entry name" value="Glyco_tranf_GTA_type"/>
    <property type="match status" value="1"/>
</dbReference>
<comment type="function">
    <text evidence="6">Catalyzes the glycosylation of 4,4'-diaponeurosporenoate, i.e. the esterification of glucose at the C1'' position with the carboxyl group of 4,4'-diaponeurosporenic acid, to form glycosyl-4,4'-diaponeurosporenoate. This is a step in the biosynthesis of staphyloxanthin, an orange pigment present in most staphylococci strains.</text>
</comment>
<feature type="domain" description="Glycosyltransferase 2-like" evidence="10">
    <location>
        <begin position="18"/>
        <end position="170"/>
    </location>
</feature>
<dbReference type="PANTHER" id="PTHR43646:SF2">
    <property type="entry name" value="GLYCOSYLTRANSFERASE 2-LIKE DOMAIN-CONTAINING PROTEIN"/>
    <property type="match status" value="1"/>
</dbReference>
<keyword evidence="12" id="KW-1185">Reference proteome</keyword>
<reference evidence="12" key="1">
    <citation type="submission" date="2023-07" db="EMBL/GenBank/DDBJ databases">
        <title>Description of three actinobacteria isolated from air of manufacturing shop in a pharmaceutical factory.</title>
        <authorList>
            <person name="Zhang D.-F."/>
        </authorList>
    </citation>
    <scope>NUCLEOTIDE SEQUENCE [LARGE SCALE GENOMIC DNA]</scope>
    <source>
        <strain evidence="12">CCTCC AB 207010</strain>
    </source>
</reference>
<proteinExistence type="inferred from homology"/>
<keyword evidence="4 11" id="KW-0808">Transferase</keyword>
<comment type="subcellular location">
    <subcellularLocation>
        <location evidence="1">Cell membrane</location>
    </subcellularLocation>
</comment>
<organism evidence="11 12">
    <name type="scientific">Nesterenkonia flava</name>
    <dbReference type="NCBI Taxonomy" id="469799"/>
    <lineage>
        <taxon>Bacteria</taxon>
        <taxon>Bacillati</taxon>
        <taxon>Actinomycetota</taxon>
        <taxon>Actinomycetes</taxon>
        <taxon>Micrococcales</taxon>
        <taxon>Micrococcaceae</taxon>
        <taxon>Nesterenkonia</taxon>
    </lineage>
</organism>
<dbReference type="InterPro" id="IPR001173">
    <property type="entry name" value="Glyco_trans_2-like"/>
</dbReference>
<protein>
    <recommendedName>
        <fullName evidence="9">4,4'-diaponeurosporenoate glycosyltransferase</fullName>
    </recommendedName>
</protein>
<dbReference type="GO" id="GO:0016757">
    <property type="term" value="F:glycosyltransferase activity"/>
    <property type="evidence" value="ECO:0007669"/>
    <property type="project" value="UniProtKB-KW"/>
</dbReference>
<dbReference type="EMBL" id="JAVKGT010000009">
    <property type="protein sequence ID" value="MDR5711506.1"/>
    <property type="molecule type" value="Genomic_DNA"/>
</dbReference>
<dbReference type="Gene3D" id="3.90.550.10">
    <property type="entry name" value="Spore Coat Polysaccharide Biosynthesis Protein SpsA, Chain A"/>
    <property type="match status" value="1"/>
</dbReference>
<sequence>MEQPGRQLPVESRSCQISVVIPVKDDAKELALCLAALGQQTRRPDEVIVVDNDSTDDSATVAAVWGATVLTCTDPGIPAASSHGYDHATGDLILRLDADCVPPDTWVADVERAFARDSALGAVTGPARFHDGPRLLRAPLAAAYLAAYTAAGVLALGHRPLFGSNLAMRRAVWETVAPSIERGDPELHDDFALSYRVGECFRIGRLRADPMGISMRPFGSLSSLRRRGRRGFHTVKAQWPEDFPPYRWRKLVSRPVKGG</sequence>
<dbReference type="InterPro" id="IPR029044">
    <property type="entry name" value="Nucleotide-diphossugar_trans"/>
</dbReference>
<dbReference type="Pfam" id="PF00535">
    <property type="entry name" value="Glycos_transf_2"/>
    <property type="match status" value="1"/>
</dbReference>
<evidence type="ECO:0000256" key="7">
    <source>
        <dbReference type="ARBA" id="ARBA00037904"/>
    </source>
</evidence>
<keyword evidence="2" id="KW-1003">Cell membrane</keyword>
<accession>A0ABU1FTN2</accession>
<comment type="similarity">
    <text evidence="8">Belongs to the glycosyltransferase 2 family. CrtQ subfamily.</text>
</comment>
<comment type="caution">
    <text evidence="11">The sequence shown here is derived from an EMBL/GenBank/DDBJ whole genome shotgun (WGS) entry which is preliminary data.</text>
</comment>
<comment type="pathway">
    <text evidence="7">Carotenoid biosynthesis; staphyloxanthin biosynthesis; staphyloxanthin from farnesyl diphosphate: step 4/5.</text>
</comment>